<dbReference type="Proteomes" id="UP000234681">
    <property type="component" value="Chromosome 16"/>
</dbReference>
<gene>
    <name evidence="1" type="ORF">rCG_62953</name>
</gene>
<proteinExistence type="predicted"/>
<name>A6JPN7_RAT</name>
<sequence length="17" mass="1865">MCAWMNADGPLASTFYS</sequence>
<protein>
    <submittedName>
        <fullName evidence="1">RCG62953</fullName>
    </submittedName>
</protein>
<accession>A6JPN7</accession>
<dbReference type="EMBL" id="CH473995">
    <property type="protein sequence ID" value="EDL78885.1"/>
    <property type="molecule type" value="Genomic_DNA"/>
</dbReference>
<dbReference type="AlphaFoldDB" id="A6JPN7"/>
<evidence type="ECO:0000313" key="1">
    <source>
        <dbReference type="EMBL" id="EDL78885.1"/>
    </source>
</evidence>
<organism evidence="1 2">
    <name type="scientific">Rattus norvegicus</name>
    <name type="common">Rat</name>
    <dbReference type="NCBI Taxonomy" id="10116"/>
    <lineage>
        <taxon>Eukaryota</taxon>
        <taxon>Metazoa</taxon>
        <taxon>Chordata</taxon>
        <taxon>Craniata</taxon>
        <taxon>Vertebrata</taxon>
        <taxon>Euteleostomi</taxon>
        <taxon>Mammalia</taxon>
        <taxon>Eutheria</taxon>
        <taxon>Euarchontoglires</taxon>
        <taxon>Glires</taxon>
        <taxon>Rodentia</taxon>
        <taxon>Myomorpha</taxon>
        <taxon>Muroidea</taxon>
        <taxon>Muridae</taxon>
        <taxon>Murinae</taxon>
        <taxon>Rattus</taxon>
    </lineage>
</organism>
<feature type="non-terminal residue" evidence="1">
    <location>
        <position position="17"/>
    </location>
</feature>
<reference evidence="1 2" key="1">
    <citation type="submission" date="2005-09" db="EMBL/GenBank/DDBJ databases">
        <authorList>
            <person name="Mural R.J."/>
            <person name="Li P.W."/>
            <person name="Adams M.D."/>
            <person name="Amanatides P.G."/>
            <person name="Baden-Tillson H."/>
            <person name="Barnstead M."/>
            <person name="Chin S.H."/>
            <person name="Dew I."/>
            <person name="Evans C.A."/>
            <person name="Ferriera S."/>
            <person name="Flanigan M."/>
            <person name="Fosler C."/>
            <person name="Glodek A."/>
            <person name="Gu Z."/>
            <person name="Holt R.A."/>
            <person name="Jennings D."/>
            <person name="Kraft C.L."/>
            <person name="Lu F."/>
            <person name="Nguyen T."/>
            <person name="Nusskern D.R."/>
            <person name="Pfannkoch C.M."/>
            <person name="Sitter C."/>
            <person name="Sutton G.G."/>
            <person name="Venter J.C."/>
            <person name="Wang Z."/>
            <person name="Woodage T."/>
            <person name="Zheng X.H."/>
            <person name="Zhong F."/>
        </authorList>
    </citation>
    <scope>NUCLEOTIDE SEQUENCE [LARGE SCALE GENOMIC DNA]</scope>
    <source>
        <strain>BN</strain>
        <strain evidence="2">Sprague-Dawley</strain>
    </source>
</reference>
<evidence type="ECO:0000313" key="2">
    <source>
        <dbReference type="Proteomes" id="UP000234681"/>
    </source>
</evidence>